<feature type="region of interest" description="Disordered" evidence="8">
    <location>
        <begin position="394"/>
        <end position="422"/>
    </location>
</feature>
<proteinExistence type="inferred from homology"/>
<dbReference type="InterPro" id="IPR011009">
    <property type="entry name" value="Kinase-like_dom_sf"/>
</dbReference>
<comment type="caution">
    <text evidence="10">The sequence shown here is derived from an EMBL/GenBank/DDBJ whole genome shotgun (WGS) entry which is preliminary data.</text>
</comment>
<keyword evidence="4 7" id="KW-0547">Nucleotide-binding</keyword>
<keyword evidence="5 10" id="KW-0418">Kinase</keyword>
<evidence type="ECO:0000256" key="7">
    <source>
        <dbReference type="PROSITE-ProRule" id="PRU10141"/>
    </source>
</evidence>
<dbReference type="InterPro" id="IPR017441">
    <property type="entry name" value="Protein_kinase_ATP_BS"/>
</dbReference>
<evidence type="ECO:0000256" key="4">
    <source>
        <dbReference type="ARBA" id="ARBA00022741"/>
    </source>
</evidence>
<reference evidence="10" key="1">
    <citation type="submission" date="2023-03" db="EMBL/GenBank/DDBJ databases">
        <title>Massive genome expansion in bonnet fungi (Mycena s.s.) driven by repeated elements and novel gene families across ecological guilds.</title>
        <authorList>
            <consortium name="Lawrence Berkeley National Laboratory"/>
            <person name="Harder C.B."/>
            <person name="Miyauchi S."/>
            <person name="Viragh M."/>
            <person name="Kuo A."/>
            <person name="Thoen E."/>
            <person name="Andreopoulos B."/>
            <person name="Lu D."/>
            <person name="Skrede I."/>
            <person name="Drula E."/>
            <person name="Henrissat B."/>
            <person name="Morin E."/>
            <person name="Kohler A."/>
            <person name="Barry K."/>
            <person name="LaButti K."/>
            <person name="Morin E."/>
            <person name="Salamov A."/>
            <person name="Lipzen A."/>
            <person name="Mereny Z."/>
            <person name="Hegedus B."/>
            <person name="Baldrian P."/>
            <person name="Stursova M."/>
            <person name="Weitz H."/>
            <person name="Taylor A."/>
            <person name="Grigoriev I.V."/>
            <person name="Nagy L.G."/>
            <person name="Martin F."/>
            <person name="Kauserud H."/>
        </authorList>
    </citation>
    <scope>NUCLEOTIDE SEQUENCE</scope>
    <source>
        <strain evidence="10">9284</strain>
    </source>
</reference>
<dbReference type="PROSITE" id="PS00108">
    <property type="entry name" value="PROTEIN_KINASE_ST"/>
    <property type="match status" value="1"/>
</dbReference>
<accession>A0AAD7CKR7</accession>
<name>A0AAD7CKR7_9AGAR</name>
<evidence type="ECO:0000313" key="11">
    <source>
        <dbReference type="Proteomes" id="UP001221142"/>
    </source>
</evidence>
<feature type="domain" description="Protein kinase" evidence="9">
    <location>
        <begin position="66"/>
        <end position="326"/>
    </location>
</feature>
<evidence type="ECO:0000256" key="2">
    <source>
        <dbReference type="ARBA" id="ARBA00022527"/>
    </source>
</evidence>
<dbReference type="SUPFAM" id="SSF56112">
    <property type="entry name" value="Protein kinase-like (PK-like)"/>
    <property type="match status" value="1"/>
</dbReference>
<dbReference type="InterPro" id="IPR000719">
    <property type="entry name" value="Prot_kinase_dom"/>
</dbReference>
<feature type="binding site" evidence="7">
    <location>
        <position position="95"/>
    </location>
    <ligand>
        <name>ATP</name>
        <dbReference type="ChEBI" id="CHEBI:30616"/>
    </ligand>
</feature>
<dbReference type="PANTHER" id="PTHR24346">
    <property type="entry name" value="MAP/MICROTUBULE AFFINITY-REGULATING KINASE"/>
    <property type="match status" value="1"/>
</dbReference>
<evidence type="ECO:0000256" key="1">
    <source>
        <dbReference type="ARBA" id="ARBA00010791"/>
    </source>
</evidence>
<feature type="compositionally biased region" description="Polar residues" evidence="8">
    <location>
        <begin position="13"/>
        <end position="23"/>
    </location>
</feature>
<dbReference type="Proteomes" id="UP001221142">
    <property type="component" value="Unassembled WGS sequence"/>
</dbReference>
<dbReference type="PROSITE" id="PS50011">
    <property type="entry name" value="PROTEIN_KINASE_DOM"/>
    <property type="match status" value="1"/>
</dbReference>
<dbReference type="Gene3D" id="1.10.510.10">
    <property type="entry name" value="Transferase(Phosphotransferase) domain 1"/>
    <property type="match status" value="1"/>
</dbReference>
<feature type="region of interest" description="Disordered" evidence="8">
    <location>
        <begin position="1"/>
        <end position="54"/>
    </location>
</feature>
<evidence type="ECO:0000259" key="9">
    <source>
        <dbReference type="PROSITE" id="PS50011"/>
    </source>
</evidence>
<dbReference type="InterPro" id="IPR008271">
    <property type="entry name" value="Ser/Thr_kinase_AS"/>
</dbReference>
<dbReference type="GO" id="GO:0005737">
    <property type="term" value="C:cytoplasm"/>
    <property type="evidence" value="ECO:0007669"/>
    <property type="project" value="TreeGrafter"/>
</dbReference>
<gene>
    <name evidence="10" type="ORF">FB45DRAFT_780483</name>
</gene>
<dbReference type="EMBL" id="JARKIF010000001">
    <property type="protein sequence ID" value="KAJ7651155.1"/>
    <property type="molecule type" value="Genomic_DNA"/>
</dbReference>
<comment type="similarity">
    <text evidence="1">Belongs to the protein kinase superfamily. CAMK Ser/Thr protein kinase family. NIM1 subfamily.</text>
</comment>
<dbReference type="GO" id="GO:0035556">
    <property type="term" value="P:intracellular signal transduction"/>
    <property type="evidence" value="ECO:0007669"/>
    <property type="project" value="TreeGrafter"/>
</dbReference>
<keyword evidence="11" id="KW-1185">Reference proteome</keyword>
<dbReference type="GO" id="GO:0004674">
    <property type="term" value="F:protein serine/threonine kinase activity"/>
    <property type="evidence" value="ECO:0007669"/>
    <property type="project" value="UniProtKB-KW"/>
</dbReference>
<sequence>MMDARAPHGPSTFLPSTPLSGTAPNLIFPEYPQIPSSQPMAPHAEIPPPRHAQLKPKRVSRILGDYTLSKTLGAGSMGRVKLATHNGTGEKFAVKLLPRARPTTLGTNEATQEAGKEIRTLREAGLSLLLHHPYICGMREMIVHPKHYYMVFDYVRGGQLLDFIIAHGLRERMARKLARQIASALDYCHRNNVVHRDLKLENILISQTGNIKIIDFGVSNLYNPASLLTTFCVNRYFAAPELLNAQLYTGPEVDIWSFGVVLYVLLCGKVPFDDKSTPVLQAKITSGLVEYPAWLSAESKHLLTRMLVTSPSRRAPLSEILIHPWMTRGFSGPPMNYLLERVPLRTQDLDPAVVERMAGFDFGSDLEEVMERLRDILESDDYAAAFDGPSGQFCRDSGSKFTQHNHRSSSAPPPAPYPRDPTGGFHPLLSMYFLAREKLEREKLFGAAVFASSQVSLVVPDGPAAPALKQETRPFEEVTLHSPVAEAPEPAVMKVDSLSEPQPKSRAWRRDTQNSGGGTTLFRKFGGMLFGKHAEGTVKKRERMNMVDTPPTMAPMSAPMKPVVEVAVVTLEEAAPAVSSKDSELHSDRARGTTIRQLVGRLNLLFREDEKWHTRLSAPPDSAQWFLDLLQDLLDDDACITSTDRHPLFKALVR</sequence>
<protein>
    <submittedName>
        <fullName evidence="10">Kinase-like domain-containing protein</fullName>
    </submittedName>
</protein>
<feature type="non-terminal residue" evidence="10">
    <location>
        <position position="654"/>
    </location>
</feature>
<evidence type="ECO:0000256" key="8">
    <source>
        <dbReference type="SAM" id="MobiDB-lite"/>
    </source>
</evidence>
<organism evidence="10 11">
    <name type="scientific">Roridomyces roridus</name>
    <dbReference type="NCBI Taxonomy" id="1738132"/>
    <lineage>
        <taxon>Eukaryota</taxon>
        <taxon>Fungi</taxon>
        <taxon>Dikarya</taxon>
        <taxon>Basidiomycota</taxon>
        <taxon>Agaricomycotina</taxon>
        <taxon>Agaricomycetes</taxon>
        <taxon>Agaricomycetidae</taxon>
        <taxon>Agaricales</taxon>
        <taxon>Marasmiineae</taxon>
        <taxon>Mycenaceae</taxon>
        <taxon>Roridomyces</taxon>
    </lineage>
</organism>
<dbReference type="AlphaFoldDB" id="A0AAD7CKR7"/>
<evidence type="ECO:0000256" key="6">
    <source>
        <dbReference type="ARBA" id="ARBA00022840"/>
    </source>
</evidence>
<dbReference type="PROSITE" id="PS00107">
    <property type="entry name" value="PROTEIN_KINASE_ATP"/>
    <property type="match status" value="1"/>
</dbReference>
<keyword evidence="3" id="KW-0808">Transferase</keyword>
<dbReference type="PANTHER" id="PTHR24346:SF82">
    <property type="entry name" value="KP78A-RELATED"/>
    <property type="match status" value="1"/>
</dbReference>
<dbReference type="GO" id="GO:0005524">
    <property type="term" value="F:ATP binding"/>
    <property type="evidence" value="ECO:0007669"/>
    <property type="project" value="UniProtKB-UniRule"/>
</dbReference>
<evidence type="ECO:0000313" key="10">
    <source>
        <dbReference type="EMBL" id="KAJ7651155.1"/>
    </source>
</evidence>
<dbReference type="FunFam" id="1.10.510.10:FF:000571">
    <property type="entry name" value="Maternal embryonic leucine zipper kinase"/>
    <property type="match status" value="1"/>
</dbReference>
<evidence type="ECO:0000256" key="5">
    <source>
        <dbReference type="ARBA" id="ARBA00022777"/>
    </source>
</evidence>
<keyword evidence="6 7" id="KW-0067">ATP-binding</keyword>
<feature type="region of interest" description="Disordered" evidence="8">
    <location>
        <begin position="498"/>
        <end position="517"/>
    </location>
</feature>
<dbReference type="GO" id="GO:0000226">
    <property type="term" value="P:microtubule cytoskeleton organization"/>
    <property type="evidence" value="ECO:0007669"/>
    <property type="project" value="TreeGrafter"/>
</dbReference>
<evidence type="ECO:0000256" key="3">
    <source>
        <dbReference type="ARBA" id="ARBA00022679"/>
    </source>
</evidence>
<dbReference type="SMART" id="SM00220">
    <property type="entry name" value="S_TKc"/>
    <property type="match status" value="1"/>
</dbReference>
<keyword evidence="2" id="KW-0723">Serine/threonine-protein kinase</keyword>
<dbReference type="Pfam" id="PF00069">
    <property type="entry name" value="Pkinase"/>
    <property type="match status" value="1"/>
</dbReference>